<evidence type="ECO:0000313" key="1">
    <source>
        <dbReference type="EMBL" id="JAH08914.1"/>
    </source>
</evidence>
<sequence>MRPSLVYRLVWYFKNYTCPQTSLKPGHYLVSKLAVTLMTSPLQIKGRNIEQ</sequence>
<reference evidence="1" key="2">
    <citation type="journal article" date="2015" name="Fish Shellfish Immunol.">
        <title>Early steps in the European eel (Anguilla anguilla)-Vibrio vulnificus interaction in the gills: Role of the RtxA13 toxin.</title>
        <authorList>
            <person name="Callol A."/>
            <person name="Pajuelo D."/>
            <person name="Ebbesson L."/>
            <person name="Teles M."/>
            <person name="MacKenzie S."/>
            <person name="Amaro C."/>
        </authorList>
    </citation>
    <scope>NUCLEOTIDE SEQUENCE</scope>
</reference>
<organism evidence="1">
    <name type="scientific">Anguilla anguilla</name>
    <name type="common">European freshwater eel</name>
    <name type="synonym">Muraena anguilla</name>
    <dbReference type="NCBI Taxonomy" id="7936"/>
    <lineage>
        <taxon>Eukaryota</taxon>
        <taxon>Metazoa</taxon>
        <taxon>Chordata</taxon>
        <taxon>Craniata</taxon>
        <taxon>Vertebrata</taxon>
        <taxon>Euteleostomi</taxon>
        <taxon>Actinopterygii</taxon>
        <taxon>Neopterygii</taxon>
        <taxon>Teleostei</taxon>
        <taxon>Anguilliformes</taxon>
        <taxon>Anguillidae</taxon>
        <taxon>Anguilla</taxon>
    </lineage>
</organism>
<name>A0A0E9PWP7_ANGAN</name>
<reference evidence="1" key="1">
    <citation type="submission" date="2014-11" db="EMBL/GenBank/DDBJ databases">
        <authorList>
            <person name="Amaro Gonzalez C."/>
        </authorList>
    </citation>
    <scope>NUCLEOTIDE SEQUENCE</scope>
</reference>
<dbReference type="AlphaFoldDB" id="A0A0E9PWP7"/>
<dbReference type="EMBL" id="GBXM01099663">
    <property type="protein sequence ID" value="JAH08914.1"/>
    <property type="molecule type" value="Transcribed_RNA"/>
</dbReference>
<accession>A0A0E9PWP7</accession>
<protein>
    <submittedName>
        <fullName evidence="1">Uncharacterized protein</fullName>
    </submittedName>
</protein>
<proteinExistence type="predicted"/>